<comment type="caution">
    <text evidence="1">The sequence shown here is derived from an EMBL/GenBank/DDBJ whole genome shotgun (WGS) entry which is preliminary data.</text>
</comment>
<gene>
    <name evidence="1" type="ORF">VNO80_01348</name>
</gene>
<dbReference type="Proteomes" id="UP001374584">
    <property type="component" value="Unassembled WGS sequence"/>
</dbReference>
<proteinExistence type="predicted"/>
<dbReference type="AlphaFoldDB" id="A0AAN9RSQ2"/>
<organism evidence="1 2">
    <name type="scientific">Phaseolus coccineus</name>
    <name type="common">Scarlet runner bean</name>
    <name type="synonym">Phaseolus multiflorus</name>
    <dbReference type="NCBI Taxonomy" id="3886"/>
    <lineage>
        <taxon>Eukaryota</taxon>
        <taxon>Viridiplantae</taxon>
        <taxon>Streptophyta</taxon>
        <taxon>Embryophyta</taxon>
        <taxon>Tracheophyta</taxon>
        <taxon>Spermatophyta</taxon>
        <taxon>Magnoliopsida</taxon>
        <taxon>eudicotyledons</taxon>
        <taxon>Gunneridae</taxon>
        <taxon>Pentapetalae</taxon>
        <taxon>rosids</taxon>
        <taxon>fabids</taxon>
        <taxon>Fabales</taxon>
        <taxon>Fabaceae</taxon>
        <taxon>Papilionoideae</taxon>
        <taxon>50 kb inversion clade</taxon>
        <taxon>NPAAA clade</taxon>
        <taxon>indigoferoid/millettioid clade</taxon>
        <taxon>Phaseoleae</taxon>
        <taxon>Phaseolus</taxon>
    </lineage>
</organism>
<keyword evidence="2" id="KW-1185">Reference proteome</keyword>
<protein>
    <submittedName>
        <fullName evidence="1">Uncharacterized protein</fullName>
    </submittedName>
</protein>
<reference evidence="1 2" key="1">
    <citation type="submission" date="2024-01" db="EMBL/GenBank/DDBJ databases">
        <title>The genomes of 5 underutilized Papilionoideae crops provide insights into root nodulation and disease resistanc.</title>
        <authorList>
            <person name="Jiang F."/>
        </authorList>
    </citation>
    <scope>NUCLEOTIDE SEQUENCE [LARGE SCALE GENOMIC DNA]</scope>
    <source>
        <strain evidence="1">JINMINGXINNONG_FW02</strain>
        <tissue evidence="1">Leaves</tissue>
    </source>
</reference>
<dbReference type="EMBL" id="JAYMYR010000001">
    <property type="protein sequence ID" value="KAK7382495.1"/>
    <property type="molecule type" value="Genomic_DNA"/>
</dbReference>
<evidence type="ECO:0000313" key="2">
    <source>
        <dbReference type="Proteomes" id="UP001374584"/>
    </source>
</evidence>
<name>A0AAN9RSQ2_PHACN</name>
<accession>A0AAN9RSQ2</accession>
<evidence type="ECO:0000313" key="1">
    <source>
        <dbReference type="EMBL" id="KAK7382495.1"/>
    </source>
</evidence>
<sequence length="83" mass="9280">MTDHPTLRGMPMTDHPTFRGMPMTDHPLIQVACGVHSTWLWPMLWDPADVVHPLPPVLGVRGLVLQTIEQGKVWYLDVGSQGL</sequence>